<sequence>MQTTLKSSVLVLLAAGGVVIATPILSSRQANIITGAFTPIGGAFTNMDTSVKALTAQDSRTVTVVLQNGAVALQAMNDATNTVRTSTELRAFESRQVLDQTTNTNAQMSTFITDIVAQKLVLDQFGASPTVVNMLTQQKAANNALNDAVLGKFPNNRLQRDQVRDSMNKVNAAFDQGIESLSAGSAQPFTPPPAASPAPAAPAPAPAAPAPAAPAPAPAAPAPAAPAPAAPAPAPAAPAPAAPAPAAPAPAPAAPAPAAPAPAAPAPAPAAPAPAAPGAPAASPAPFANPLASVAPFVAPPAASSTPIPFTQPQIGNENRISLGIVDM</sequence>
<evidence type="ECO:0000256" key="1">
    <source>
        <dbReference type="SAM" id="MobiDB-lite"/>
    </source>
</evidence>
<keyword evidence="4" id="KW-1185">Reference proteome</keyword>
<dbReference type="Pfam" id="PF12296">
    <property type="entry name" value="HsbA"/>
    <property type="match status" value="1"/>
</dbReference>
<feature type="chain" id="PRO_5046379601" evidence="2">
    <location>
        <begin position="22"/>
        <end position="328"/>
    </location>
</feature>
<evidence type="ECO:0000313" key="3">
    <source>
        <dbReference type="EMBL" id="KAI6300970.1"/>
    </source>
</evidence>
<dbReference type="InterPro" id="IPR021054">
    <property type="entry name" value="Cell_wall_mannoprotein_1"/>
</dbReference>
<proteinExistence type="predicted"/>
<dbReference type="EMBL" id="JABSND010000044">
    <property type="protein sequence ID" value="KAI6300970.1"/>
    <property type="molecule type" value="Genomic_DNA"/>
</dbReference>
<feature type="signal peptide" evidence="2">
    <location>
        <begin position="1"/>
        <end position="21"/>
    </location>
</feature>
<organism evidence="3 4">
    <name type="scientific">Pyricularia grisea</name>
    <name type="common">Crabgrass-specific blast fungus</name>
    <name type="synonym">Magnaporthe grisea</name>
    <dbReference type="NCBI Taxonomy" id="148305"/>
    <lineage>
        <taxon>Eukaryota</taxon>
        <taxon>Fungi</taxon>
        <taxon>Dikarya</taxon>
        <taxon>Ascomycota</taxon>
        <taxon>Pezizomycotina</taxon>
        <taxon>Sordariomycetes</taxon>
        <taxon>Sordariomycetidae</taxon>
        <taxon>Magnaporthales</taxon>
        <taxon>Pyriculariaceae</taxon>
        <taxon>Pyricularia</taxon>
    </lineage>
</organism>
<comment type="caution">
    <text evidence="3">The sequence shown here is derived from an EMBL/GenBank/DDBJ whole genome shotgun (WGS) entry which is preliminary data.</text>
</comment>
<reference evidence="3" key="1">
    <citation type="submission" date="2021-01" db="EMBL/GenBank/DDBJ databases">
        <title>Deciphering the adaptive evolutionary patterns associated with biogeogrpahic diversity in the finger millet blast pathogen Magnaporthe oryzae in Eastern Africa.</title>
        <authorList>
            <person name="Onyema G."/>
            <person name="Shittu T.A."/>
            <person name="Dodsworth S."/>
            <person name="Devilliers S."/>
            <person name="Muthumeenakshi S."/>
            <person name="Sreenivasaprasad S."/>
        </authorList>
    </citation>
    <scope>NUCLEOTIDE SEQUENCE</scope>
    <source>
        <strain evidence="3">D15/s37</strain>
    </source>
</reference>
<evidence type="ECO:0000256" key="2">
    <source>
        <dbReference type="SAM" id="SignalP"/>
    </source>
</evidence>
<keyword evidence="2" id="KW-0732">Signal</keyword>
<gene>
    <name evidence="3" type="ORF">MCOR33_003451</name>
</gene>
<dbReference type="Proteomes" id="UP001059893">
    <property type="component" value="Unassembled WGS sequence"/>
</dbReference>
<evidence type="ECO:0000313" key="4">
    <source>
        <dbReference type="Proteomes" id="UP001059893"/>
    </source>
</evidence>
<protein>
    <submittedName>
        <fullName evidence="3">Uncharacterized protein</fullName>
    </submittedName>
</protein>
<name>A0ABQ8NSJ4_PYRGI</name>
<feature type="compositionally biased region" description="Pro residues" evidence="1">
    <location>
        <begin position="189"/>
        <end position="277"/>
    </location>
</feature>
<feature type="region of interest" description="Disordered" evidence="1">
    <location>
        <begin position="182"/>
        <end position="283"/>
    </location>
</feature>
<dbReference type="Gene3D" id="1.20.1280.140">
    <property type="match status" value="1"/>
</dbReference>
<accession>A0ABQ8NSJ4</accession>